<sequence>MRSSREDTARWISAFRKPNKSLQKNSITGKESISSGRKAFFEKNERKMSGCTVPSQMSCMRRYSGG</sequence>
<evidence type="ECO:0000313" key="2">
    <source>
        <dbReference type="Proteomes" id="UP000006002"/>
    </source>
</evidence>
<reference evidence="1 2" key="1">
    <citation type="submission" date="2007-03" db="EMBL/GenBank/DDBJ databases">
        <authorList>
            <person name="Fulton L."/>
            <person name="Clifton S."/>
            <person name="Fulton B."/>
            <person name="Xu J."/>
            <person name="Minx P."/>
            <person name="Pepin K.H."/>
            <person name="Johnson M."/>
            <person name="Thiruvilangam P."/>
            <person name="Bhonagiri V."/>
            <person name="Nash W.E."/>
            <person name="Mardis E.R."/>
            <person name="Wilson R.K."/>
        </authorList>
    </citation>
    <scope>NUCLEOTIDE SEQUENCE [LARGE SCALE GENOMIC DNA]</scope>
    <source>
        <strain evidence="1 2">ATCC 29174</strain>
    </source>
</reference>
<dbReference type="EMBL" id="AAVO02000023">
    <property type="protein sequence ID" value="EDM85798.1"/>
    <property type="molecule type" value="Genomic_DNA"/>
</dbReference>
<name>A5ZX40_9FIRM</name>
<dbReference type="AlphaFoldDB" id="A5ZX40"/>
<reference evidence="1 2" key="2">
    <citation type="submission" date="2007-04" db="EMBL/GenBank/DDBJ databases">
        <title>Draft genome sequence of Ruminococcus obeum (ATCC 29174).</title>
        <authorList>
            <person name="Sudarsanam P."/>
            <person name="Ley R."/>
            <person name="Guruge J."/>
            <person name="Turnbaugh P.J."/>
            <person name="Mahowald M."/>
            <person name="Liep D."/>
            <person name="Gordon J."/>
        </authorList>
    </citation>
    <scope>NUCLEOTIDE SEQUENCE [LARGE SCALE GENOMIC DNA]</scope>
    <source>
        <strain evidence="1 2">ATCC 29174</strain>
    </source>
</reference>
<comment type="caution">
    <text evidence="1">The sequence shown here is derived from an EMBL/GenBank/DDBJ whole genome shotgun (WGS) entry which is preliminary data.</text>
</comment>
<proteinExistence type="predicted"/>
<protein>
    <submittedName>
        <fullName evidence="1">Uncharacterized protein</fullName>
    </submittedName>
</protein>
<gene>
    <name evidence="1" type="ORF">RUMOBE_03592</name>
</gene>
<dbReference type="Proteomes" id="UP000006002">
    <property type="component" value="Unassembled WGS sequence"/>
</dbReference>
<organism evidence="1 2">
    <name type="scientific">Blautia obeum ATCC 29174</name>
    <dbReference type="NCBI Taxonomy" id="411459"/>
    <lineage>
        <taxon>Bacteria</taxon>
        <taxon>Bacillati</taxon>
        <taxon>Bacillota</taxon>
        <taxon>Clostridia</taxon>
        <taxon>Lachnospirales</taxon>
        <taxon>Lachnospiraceae</taxon>
        <taxon>Blautia</taxon>
    </lineage>
</organism>
<dbReference type="HOGENOM" id="CLU_2822511_0_0_9"/>
<evidence type="ECO:0000313" key="1">
    <source>
        <dbReference type="EMBL" id="EDM85798.1"/>
    </source>
</evidence>
<accession>A5ZX40</accession>